<dbReference type="Pfam" id="PF24035">
    <property type="entry name" value="DUF7344"/>
    <property type="match status" value="1"/>
</dbReference>
<dbReference type="InterPro" id="IPR055768">
    <property type="entry name" value="DUF7344"/>
</dbReference>
<dbReference type="Proteomes" id="UP001597187">
    <property type="component" value="Unassembled WGS sequence"/>
</dbReference>
<sequence>MSPGCSTPGSASTDERTALHDAMAHLHRRWVVDALDTYGSLDLSALAAHVVRREEAADASATDSIAVGLYHNHLPKLDSAGFVEFDAEERVAAPGERIETTAARLDATGLALSD</sequence>
<evidence type="ECO:0000259" key="1">
    <source>
        <dbReference type="Pfam" id="PF24035"/>
    </source>
</evidence>
<keyword evidence="3" id="KW-1185">Reference proteome</keyword>
<feature type="domain" description="DUF7344" evidence="1">
    <location>
        <begin position="20"/>
        <end position="91"/>
    </location>
</feature>
<dbReference type="EMBL" id="JBHUDC010000002">
    <property type="protein sequence ID" value="MFD1512388.1"/>
    <property type="molecule type" value="Genomic_DNA"/>
</dbReference>
<comment type="caution">
    <text evidence="2">The sequence shown here is derived from an EMBL/GenBank/DDBJ whole genome shotgun (WGS) entry which is preliminary data.</text>
</comment>
<dbReference type="RefSeq" id="WP_250872367.1">
    <property type="nucleotide sequence ID" value="NZ_JALXFV010000002.1"/>
</dbReference>
<reference evidence="2 3" key="1">
    <citation type="journal article" date="2019" name="Int. J. Syst. Evol. Microbiol.">
        <title>The Global Catalogue of Microorganisms (GCM) 10K type strain sequencing project: providing services to taxonomists for standard genome sequencing and annotation.</title>
        <authorList>
            <consortium name="The Broad Institute Genomics Platform"/>
            <consortium name="The Broad Institute Genome Sequencing Center for Infectious Disease"/>
            <person name="Wu L."/>
            <person name="Ma J."/>
        </authorList>
    </citation>
    <scope>NUCLEOTIDE SEQUENCE [LARGE SCALE GENOMIC DNA]</scope>
    <source>
        <strain evidence="2 3">CGMCC 1.12563</strain>
    </source>
</reference>
<accession>A0ABD6AT04</accession>
<evidence type="ECO:0000313" key="3">
    <source>
        <dbReference type="Proteomes" id="UP001597187"/>
    </source>
</evidence>
<dbReference type="AlphaFoldDB" id="A0ABD6AT04"/>
<protein>
    <recommendedName>
        <fullName evidence="1">DUF7344 domain-containing protein</fullName>
    </recommendedName>
</protein>
<organism evidence="2 3">
    <name type="scientific">Halomarina rubra</name>
    <dbReference type="NCBI Taxonomy" id="2071873"/>
    <lineage>
        <taxon>Archaea</taxon>
        <taxon>Methanobacteriati</taxon>
        <taxon>Methanobacteriota</taxon>
        <taxon>Stenosarchaea group</taxon>
        <taxon>Halobacteria</taxon>
        <taxon>Halobacteriales</taxon>
        <taxon>Natronomonadaceae</taxon>
        <taxon>Halomarina</taxon>
    </lineage>
</organism>
<name>A0ABD6AT04_9EURY</name>
<gene>
    <name evidence="2" type="ORF">ACFSBT_03725</name>
</gene>
<proteinExistence type="predicted"/>
<evidence type="ECO:0000313" key="2">
    <source>
        <dbReference type="EMBL" id="MFD1512388.1"/>
    </source>
</evidence>